<dbReference type="InterPro" id="IPR002048">
    <property type="entry name" value="EF_hand_dom"/>
</dbReference>
<dbReference type="AlphaFoldDB" id="A0A8X6MQ88"/>
<gene>
    <name evidence="14" type="primary">TDP1</name>
    <name evidence="14" type="ORF">NPIL_674191</name>
</gene>
<evidence type="ECO:0000256" key="5">
    <source>
        <dbReference type="ARBA" id="ARBA00022801"/>
    </source>
</evidence>
<accession>A0A8X6MQ88</accession>
<keyword evidence="7" id="KW-0234">DNA repair</keyword>
<evidence type="ECO:0000256" key="11">
    <source>
        <dbReference type="PIRSR" id="PIRSR610347-3"/>
    </source>
</evidence>
<feature type="domain" description="EF-hand" evidence="13">
    <location>
        <begin position="1"/>
        <end position="24"/>
    </location>
</feature>
<keyword evidence="8" id="KW-0539">Nucleus</keyword>
<comment type="subcellular location">
    <subcellularLocation>
        <location evidence="1">Nucleus</location>
    </subcellularLocation>
</comment>
<feature type="region of interest" description="Disordered" evidence="12">
    <location>
        <begin position="1"/>
        <end position="158"/>
    </location>
</feature>
<keyword evidence="15" id="KW-1185">Reference proteome</keyword>
<dbReference type="InterPro" id="IPR018247">
    <property type="entry name" value="EF_Hand_1_Ca_BS"/>
</dbReference>
<dbReference type="EMBL" id="BMAW01049705">
    <property type="protein sequence ID" value="GFS72077.1"/>
    <property type="molecule type" value="Genomic_DNA"/>
</dbReference>
<evidence type="ECO:0000256" key="9">
    <source>
        <dbReference type="PIRSR" id="PIRSR610347-1"/>
    </source>
</evidence>
<dbReference type="PANTHER" id="PTHR12415">
    <property type="entry name" value="TYROSYL-DNA PHOSPHODIESTERASE 1"/>
    <property type="match status" value="1"/>
</dbReference>
<dbReference type="Pfam" id="PF10283">
    <property type="entry name" value="zf-CCHH"/>
    <property type="match status" value="2"/>
</dbReference>
<feature type="compositionally biased region" description="Basic and acidic residues" evidence="12">
    <location>
        <begin position="113"/>
        <end position="131"/>
    </location>
</feature>
<feature type="binding site" evidence="10">
    <location>
        <position position="517"/>
    </location>
    <ligand>
        <name>substrate</name>
    </ligand>
</feature>
<comment type="similarity">
    <text evidence="2">Belongs to the tyrosyl-DNA phosphodiesterase family.</text>
</comment>
<keyword evidence="6" id="KW-0269">Exonuclease</keyword>
<sequence>MDSDSDRTIDSDELEEIIRQSQKKKSSDAGLSDKSKKVQRRPSFHDLSDTDSDVEILEEKQKRTKLKTNTGRPKCEYGKNCYRKNPDHIKNFDHGSDDAESNTLCIKSRKKNKYDTENSKDRIKIKSKHYEISSQTSESETPIKKRKENNDASASNARPKCPFGKECYRKNPDHIKEFYHKDEQSEDSNEEQTNSVNHQKSPAIKCHNFQFYLTKVTGIHHKYNMLALDIKDILTFKDGSLIKSAQFNYMFDIEWLMQQYPEKYRSCPLTIVHGEQRESKKSLEKSGARFPNISFCQAKLDIPFGTHHTKMMFLLYKEGFRVVIHTSNIVDSDWFQRTQGMWVSPVLPALQTPSTTDGNPPTNFKSDLLEYVSSYGAPSLDEWLQVIKRHDFSKVKVVLIGSVPGRHVGSKKTSFGHLKLKKVLNLHGSPKEAVKSDWPVICQFSSIGSLGASPDQWLRGEFCASLSTIQNAPLSQSACLKLVFPTVENVRKSLQGYPAGASLPYSIKVAQKQPYLKEFLHANLSKAAWGALEKKGTQFMIRSYELGVLFLPKFFEVEFFSIPGNVTTDFNKLFPVPYDIPLEPYSKNDEPWIWDIPHIKAPDRNGMKWCPP</sequence>
<keyword evidence="5" id="KW-0378">Hydrolase</keyword>
<evidence type="ECO:0000256" key="4">
    <source>
        <dbReference type="ARBA" id="ARBA00022763"/>
    </source>
</evidence>
<protein>
    <submittedName>
        <fullName evidence="14">Tyrosyl-DNA phosphodiesterase 1</fullName>
    </submittedName>
</protein>
<dbReference type="OrthoDB" id="47785at2759"/>
<feature type="site" description="Interaction with DNA" evidence="11">
    <location>
        <position position="525"/>
    </location>
</feature>
<dbReference type="PROSITE" id="PS00018">
    <property type="entry name" value="EF_HAND_1"/>
    <property type="match status" value="1"/>
</dbReference>
<name>A0A8X6MQ88_NEPPI</name>
<dbReference type="Gene3D" id="3.30.870.10">
    <property type="entry name" value="Endonuclease Chain A"/>
    <property type="match status" value="3"/>
</dbReference>
<dbReference type="PANTHER" id="PTHR12415:SF0">
    <property type="entry name" value="TYROSYL-DNA PHOSPHODIESTERASE 1"/>
    <property type="match status" value="1"/>
</dbReference>
<dbReference type="Proteomes" id="UP000887013">
    <property type="component" value="Unassembled WGS sequence"/>
</dbReference>
<dbReference type="GO" id="GO:0003697">
    <property type="term" value="F:single-stranded DNA binding"/>
    <property type="evidence" value="ECO:0007669"/>
    <property type="project" value="TreeGrafter"/>
</dbReference>
<dbReference type="InterPro" id="IPR010347">
    <property type="entry name" value="Tdp1"/>
</dbReference>
<dbReference type="GO" id="GO:0006281">
    <property type="term" value="P:DNA repair"/>
    <property type="evidence" value="ECO:0007669"/>
    <property type="project" value="UniProtKB-KW"/>
</dbReference>
<evidence type="ECO:0000256" key="2">
    <source>
        <dbReference type="ARBA" id="ARBA00010205"/>
    </source>
</evidence>
<dbReference type="PROSITE" id="PS50222">
    <property type="entry name" value="EF_HAND_2"/>
    <property type="match status" value="1"/>
</dbReference>
<evidence type="ECO:0000256" key="1">
    <source>
        <dbReference type="ARBA" id="ARBA00004123"/>
    </source>
</evidence>
<dbReference type="GO" id="GO:0004527">
    <property type="term" value="F:exonuclease activity"/>
    <property type="evidence" value="ECO:0007669"/>
    <property type="project" value="UniProtKB-KW"/>
</dbReference>
<dbReference type="GO" id="GO:0003690">
    <property type="term" value="F:double-stranded DNA binding"/>
    <property type="evidence" value="ECO:0007669"/>
    <property type="project" value="TreeGrafter"/>
</dbReference>
<comment type="caution">
    <text evidence="14">The sequence shown here is derived from an EMBL/GenBank/DDBJ whole genome shotgun (WGS) entry which is preliminary data.</text>
</comment>
<organism evidence="14 15">
    <name type="scientific">Nephila pilipes</name>
    <name type="common">Giant wood spider</name>
    <name type="synonym">Nephila maculata</name>
    <dbReference type="NCBI Taxonomy" id="299642"/>
    <lineage>
        <taxon>Eukaryota</taxon>
        <taxon>Metazoa</taxon>
        <taxon>Ecdysozoa</taxon>
        <taxon>Arthropoda</taxon>
        <taxon>Chelicerata</taxon>
        <taxon>Arachnida</taxon>
        <taxon>Araneae</taxon>
        <taxon>Araneomorphae</taxon>
        <taxon>Entelegynae</taxon>
        <taxon>Araneoidea</taxon>
        <taxon>Nephilidae</taxon>
        <taxon>Nephila</taxon>
    </lineage>
</organism>
<evidence type="ECO:0000256" key="6">
    <source>
        <dbReference type="ARBA" id="ARBA00022839"/>
    </source>
</evidence>
<dbReference type="SUPFAM" id="SSF56024">
    <property type="entry name" value="Phospholipase D/nuclease"/>
    <property type="match status" value="2"/>
</dbReference>
<evidence type="ECO:0000256" key="7">
    <source>
        <dbReference type="ARBA" id="ARBA00023204"/>
    </source>
</evidence>
<feature type="binding site" evidence="10">
    <location>
        <position position="310"/>
    </location>
    <ligand>
        <name>substrate</name>
    </ligand>
</feature>
<keyword evidence="3" id="KW-0540">Nuclease</keyword>
<evidence type="ECO:0000256" key="12">
    <source>
        <dbReference type="SAM" id="MobiDB-lite"/>
    </source>
</evidence>
<keyword evidence="4" id="KW-0227">DNA damage</keyword>
<dbReference type="GO" id="GO:0005509">
    <property type="term" value="F:calcium ion binding"/>
    <property type="evidence" value="ECO:0007669"/>
    <property type="project" value="InterPro"/>
</dbReference>
<reference evidence="14" key="1">
    <citation type="submission" date="2020-08" db="EMBL/GenBank/DDBJ databases">
        <title>Multicomponent nature underlies the extraordinary mechanical properties of spider dragline silk.</title>
        <authorList>
            <person name="Kono N."/>
            <person name="Nakamura H."/>
            <person name="Mori M."/>
            <person name="Yoshida Y."/>
            <person name="Ohtoshi R."/>
            <person name="Malay A.D."/>
            <person name="Moran D.A.P."/>
            <person name="Tomita M."/>
            <person name="Numata K."/>
            <person name="Arakawa K."/>
        </authorList>
    </citation>
    <scope>NUCLEOTIDE SEQUENCE</scope>
</reference>
<feature type="compositionally biased region" description="Basic and acidic residues" evidence="12">
    <location>
        <begin position="1"/>
        <end position="10"/>
    </location>
</feature>
<proteinExistence type="inferred from homology"/>
<feature type="compositionally biased region" description="Basic and acidic residues" evidence="12">
    <location>
        <begin position="25"/>
        <end position="36"/>
    </location>
</feature>
<feature type="compositionally biased region" description="Basic and acidic residues" evidence="12">
    <location>
        <begin position="84"/>
        <end position="97"/>
    </location>
</feature>
<dbReference type="Pfam" id="PF06087">
    <property type="entry name" value="Tyr-DNA_phospho"/>
    <property type="match status" value="2"/>
</dbReference>
<evidence type="ECO:0000259" key="13">
    <source>
        <dbReference type="PROSITE" id="PS50222"/>
    </source>
</evidence>
<evidence type="ECO:0000313" key="15">
    <source>
        <dbReference type="Proteomes" id="UP000887013"/>
    </source>
</evidence>
<evidence type="ECO:0000313" key="14">
    <source>
        <dbReference type="EMBL" id="GFS72077.1"/>
    </source>
</evidence>
<dbReference type="InterPro" id="IPR019406">
    <property type="entry name" value="APLF_PBZ"/>
</dbReference>
<evidence type="ECO:0000256" key="8">
    <source>
        <dbReference type="ARBA" id="ARBA00023242"/>
    </source>
</evidence>
<feature type="active site" description="Nucleophile" evidence="9">
    <location>
        <position position="308"/>
    </location>
</feature>
<evidence type="ECO:0000256" key="3">
    <source>
        <dbReference type="ARBA" id="ARBA00022722"/>
    </source>
</evidence>
<dbReference type="GO" id="GO:0005634">
    <property type="term" value="C:nucleus"/>
    <property type="evidence" value="ECO:0007669"/>
    <property type="project" value="UniProtKB-SubCell"/>
</dbReference>
<dbReference type="GO" id="GO:0017005">
    <property type="term" value="F:3'-tyrosyl-DNA phosphodiesterase activity"/>
    <property type="evidence" value="ECO:0007669"/>
    <property type="project" value="TreeGrafter"/>
</dbReference>
<dbReference type="CDD" id="cd09193">
    <property type="entry name" value="PLDc_mTdp1_1"/>
    <property type="match status" value="1"/>
</dbReference>
<evidence type="ECO:0000256" key="10">
    <source>
        <dbReference type="PIRSR" id="PIRSR610347-2"/>
    </source>
</evidence>